<evidence type="ECO:0000313" key="1">
    <source>
        <dbReference type="EMBL" id="CAB5226153.1"/>
    </source>
</evidence>
<protein>
    <submittedName>
        <fullName evidence="1">Uncharacterized protein</fullName>
    </submittedName>
</protein>
<dbReference type="EMBL" id="LR798349">
    <property type="protein sequence ID" value="CAB5226153.1"/>
    <property type="molecule type" value="Genomic_DNA"/>
</dbReference>
<gene>
    <name evidence="1" type="ORF">UFOVP754_57</name>
</gene>
<name>A0A6J7XB92_9CAUD</name>
<reference evidence="1" key="1">
    <citation type="submission" date="2020-05" db="EMBL/GenBank/DDBJ databases">
        <authorList>
            <person name="Chiriac C."/>
            <person name="Salcher M."/>
            <person name="Ghai R."/>
            <person name="Kavagutti S V."/>
        </authorList>
    </citation>
    <scope>NUCLEOTIDE SEQUENCE</scope>
</reference>
<proteinExistence type="predicted"/>
<organism evidence="1">
    <name type="scientific">uncultured Caudovirales phage</name>
    <dbReference type="NCBI Taxonomy" id="2100421"/>
    <lineage>
        <taxon>Viruses</taxon>
        <taxon>Duplodnaviria</taxon>
        <taxon>Heunggongvirae</taxon>
        <taxon>Uroviricota</taxon>
        <taxon>Caudoviricetes</taxon>
        <taxon>Peduoviridae</taxon>
        <taxon>Maltschvirus</taxon>
        <taxon>Maltschvirus maltsch</taxon>
    </lineage>
</organism>
<accession>A0A6J7XB92</accession>
<feature type="non-terminal residue" evidence="1">
    <location>
        <position position="1"/>
    </location>
</feature>
<sequence length="61" mass="7241">AETLWRVRDSIQAWDTNNANPNAWLPIIIERGNFTKIDHGLNTHEIKFTFRYAQRLTMARQ</sequence>